<keyword evidence="2" id="KW-1185">Reference proteome</keyword>
<accession>K4QSM6</accession>
<dbReference type="AlphaFoldDB" id="K4QSM6"/>
<dbReference type="RefSeq" id="WP_015655318.1">
    <property type="nucleotide sequence ID" value="NC_020504.1"/>
</dbReference>
<protein>
    <submittedName>
        <fullName evidence="1">Uncharacterized protein</fullName>
    </submittedName>
</protein>
<name>K4QSM6_STRDJ</name>
<dbReference type="HOGENOM" id="CLU_1151291_0_0_11"/>
<dbReference type="eggNOG" id="ENOG503241I">
    <property type="taxonomic scope" value="Bacteria"/>
</dbReference>
<dbReference type="PATRIC" id="fig|1214101.3.peg.545"/>
<dbReference type="STRING" id="1214101.BN159_0537"/>
<dbReference type="OrthoDB" id="4544554at2"/>
<gene>
    <name evidence="1" type="ORF">BN159_0537</name>
</gene>
<proteinExistence type="predicted"/>
<evidence type="ECO:0000313" key="1">
    <source>
        <dbReference type="EMBL" id="CCK24916.1"/>
    </source>
</evidence>
<dbReference type="EMBL" id="HE971709">
    <property type="protein sequence ID" value="CCK24916.1"/>
    <property type="molecule type" value="Genomic_DNA"/>
</dbReference>
<evidence type="ECO:0000313" key="2">
    <source>
        <dbReference type="Proteomes" id="UP000008043"/>
    </source>
</evidence>
<organism evidence="1 2">
    <name type="scientific">Streptomyces davaonensis (strain DSM 101723 / JCM 4913 / KCC S-0913 / 768)</name>
    <dbReference type="NCBI Taxonomy" id="1214101"/>
    <lineage>
        <taxon>Bacteria</taxon>
        <taxon>Bacillati</taxon>
        <taxon>Actinomycetota</taxon>
        <taxon>Actinomycetes</taxon>
        <taxon>Kitasatosporales</taxon>
        <taxon>Streptomycetaceae</taxon>
        <taxon>Streptomyces</taxon>
    </lineage>
</organism>
<reference evidence="1 2" key="1">
    <citation type="journal article" date="2012" name="J. Bacteriol.">
        <title>Genome sequence of the bacterium Streptomyces davawensis JCM 4913 and heterologous production of the unique antibiotic roseoflavin.</title>
        <authorList>
            <person name="Jankowitsch F."/>
            <person name="Schwarz J."/>
            <person name="Ruckert C."/>
            <person name="Gust B."/>
            <person name="Szczepanowski R."/>
            <person name="Blom J."/>
            <person name="Pelzer S."/>
            <person name="Kalinowski J."/>
            <person name="Mack M."/>
        </authorList>
    </citation>
    <scope>NUCLEOTIDE SEQUENCE [LARGE SCALE GENOMIC DNA]</scope>
    <source>
        <strain evidence="2">DSM 101723 / JCM 4913 / KCC S-0913 / 768</strain>
    </source>
</reference>
<dbReference type="Proteomes" id="UP000008043">
    <property type="component" value="Chromosome"/>
</dbReference>
<sequence length="242" mass="26971">MGDSGGDEFRPGDVLRLECPFTETTVTSVCGSYVAVRWPWNEVDPQAQGFGWNGDHALPTPDSYEWDRSYFRTRPAEITLKPGDTCQVGMEPTIVHVTSVHHFDPPMVTGLLPRPACYLEALKQGESHDPDLEDQGYALDPVGGEPISIELLFRPYAFLHVGDEIGDQDGRAWRFDGAWVWHAFDGDRPSTPAWPLTLLFRNGEPPSPEDTAAVAQATETGNHEEELRRWTALTLARPSRVN</sequence>
<dbReference type="KEGG" id="sdv:BN159_0537"/>